<name>A0A6J5M785_9CAUD</name>
<reference evidence="1" key="1">
    <citation type="submission" date="2020-04" db="EMBL/GenBank/DDBJ databases">
        <authorList>
            <person name="Chiriac C."/>
            <person name="Salcher M."/>
            <person name="Ghai R."/>
            <person name="Kavagutti S V."/>
        </authorList>
    </citation>
    <scope>NUCLEOTIDE SEQUENCE</scope>
</reference>
<accession>A0A6J5M785</accession>
<organism evidence="1">
    <name type="scientific">uncultured Caudovirales phage</name>
    <dbReference type="NCBI Taxonomy" id="2100421"/>
    <lineage>
        <taxon>Viruses</taxon>
        <taxon>Duplodnaviria</taxon>
        <taxon>Heunggongvirae</taxon>
        <taxon>Uroviricota</taxon>
        <taxon>Caudoviricetes</taxon>
        <taxon>Peduoviridae</taxon>
        <taxon>Maltschvirus</taxon>
        <taxon>Maltschvirus maltsch</taxon>
    </lineage>
</organism>
<sequence>MTPDERLLEMVRQSIARLKRQWADEAVNHPLTPEGDELRRTAAAKFHVADHLLIEVRQDIERGKT</sequence>
<protein>
    <submittedName>
        <fullName evidence="1">Uncharacterized protein</fullName>
    </submittedName>
</protein>
<dbReference type="EMBL" id="LR796383">
    <property type="protein sequence ID" value="CAB4140970.1"/>
    <property type="molecule type" value="Genomic_DNA"/>
</dbReference>
<evidence type="ECO:0000313" key="1">
    <source>
        <dbReference type="EMBL" id="CAB4140970.1"/>
    </source>
</evidence>
<gene>
    <name evidence="1" type="ORF">UFOVP399_46</name>
</gene>
<proteinExistence type="predicted"/>